<feature type="transmembrane region" description="Helical" evidence="3">
    <location>
        <begin position="353"/>
        <end position="372"/>
    </location>
</feature>
<dbReference type="Pfam" id="PF07690">
    <property type="entry name" value="MFS_1"/>
    <property type="match status" value="1"/>
</dbReference>
<accession>A0A0V1Q189</accession>
<feature type="transmembrane region" description="Helical" evidence="3">
    <location>
        <begin position="64"/>
        <end position="85"/>
    </location>
</feature>
<dbReference type="PANTHER" id="PTHR11360:SF177">
    <property type="entry name" value="RIBOFLAVIN TRANSPORTER MCH5"/>
    <property type="match status" value="1"/>
</dbReference>
<feature type="transmembrane region" description="Helical" evidence="3">
    <location>
        <begin position="193"/>
        <end position="211"/>
    </location>
</feature>
<dbReference type="SUPFAM" id="SSF103473">
    <property type="entry name" value="MFS general substrate transporter"/>
    <property type="match status" value="1"/>
</dbReference>
<comment type="subcellular location">
    <subcellularLocation>
        <location evidence="1">Membrane</location>
        <topology evidence="1">Multi-pass membrane protein</topology>
    </subcellularLocation>
</comment>
<sequence>MNFQPGKDIPLKPVGVQRQDSGVVGVSTGIRNTDNEATLETTFLHTEPIESQKPSEEPTNGLKAYSVVIGSFLGLIANFGVLNSIGAIESYVSQHQLKDIETSSVSWIFSIYMYLSFAIGIIVGPIFVMKGSLPPLLYGTVLIVGGFMATANCTKVWQFILSFICVGTGHGLCITPLVGVVSQHWTANAIGRATGFATIGGSIGGVILPLMLRSLFPKVGFAWSIRILGFFCLVCMICAMCLAREKYCTDLIPMDSASTDFEEMNKRKKFKAASKNMLSFNALRDIKFSFLIIGVFFGELALILIVTYYASYAIAQGMSESAAYILLTIFNACGVLGRWIPGHMADIWGPYNVMILMLLCLDLSIMVIWLPFGSNIGVLYAFAALSGAFSASILSLLPVLLSSVTIYSIKKVDVSRQQNPFMESEVETTEVKYPLEFGQKYGLLYFFVSIGNLFGIPIASAVIGDKSQHNYDMFVLLAGIFAIIGTVFWIISRYCLVGFKLNVKV</sequence>
<evidence type="ECO:0000313" key="4">
    <source>
        <dbReference type="EMBL" id="KSA02227.1"/>
    </source>
</evidence>
<dbReference type="InterPro" id="IPR050327">
    <property type="entry name" value="Proton-linked_MCT"/>
</dbReference>
<protein>
    <recommendedName>
        <fullName evidence="6">Major facilitator superfamily (MFS) profile domain-containing protein</fullName>
    </recommendedName>
</protein>
<gene>
    <name evidence="4" type="ORF">AC631_02045</name>
</gene>
<evidence type="ECO:0008006" key="6">
    <source>
        <dbReference type="Google" id="ProtNLM"/>
    </source>
</evidence>
<dbReference type="GeneID" id="26839054"/>
<dbReference type="OrthoDB" id="6509908at2759"/>
<dbReference type="RefSeq" id="XP_015468329.1">
    <property type="nucleotide sequence ID" value="XM_015610875.1"/>
</dbReference>
<dbReference type="Gene3D" id="1.20.1250.20">
    <property type="entry name" value="MFS general substrate transporter like domains"/>
    <property type="match status" value="2"/>
</dbReference>
<feature type="transmembrane region" description="Helical" evidence="3">
    <location>
        <begin position="475"/>
        <end position="496"/>
    </location>
</feature>
<name>A0A0V1Q189_9ASCO</name>
<evidence type="ECO:0000256" key="2">
    <source>
        <dbReference type="ARBA" id="ARBA00006727"/>
    </source>
</evidence>
<dbReference type="GO" id="GO:0032218">
    <property type="term" value="P:riboflavin transport"/>
    <property type="evidence" value="ECO:0007669"/>
    <property type="project" value="TreeGrafter"/>
</dbReference>
<feature type="transmembrane region" description="Helical" evidence="3">
    <location>
        <begin position="157"/>
        <end position="181"/>
    </location>
</feature>
<evidence type="ECO:0000256" key="3">
    <source>
        <dbReference type="SAM" id="Phobius"/>
    </source>
</evidence>
<comment type="caution">
    <text evidence="4">The sequence shown here is derived from an EMBL/GenBank/DDBJ whole genome shotgun (WGS) entry which is preliminary data.</text>
</comment>
<keyword evidence="3" id="KW-0472">Membrane</keyword>
<feature type="transmembrane region" description="Helical" evidence="3">
    <location>
        <begin position="105"/>
        <end position="128"/>
    </location>
</feature>
<proteinExistence type="inferred from homology"/>
<dbReference type="Proteomes" id="UP000054251">
    <property type="component" value="Unassembled WGS sequence"/>
</dbReference>
<feature type="transmembrane region" description="Helical" evidence="3">
    <location>
        <begin position="442"/>
        <end position="463"/>
    </location>
</feature>
<dbReference type="GO" id="GO:0022857">
    <property type="term" value="F:transmembrane transporter activity"/>
    <property type="evidence" value="ECO:0007669"/>
    <property type="project" value="InterPro"/>
</dbReference>
<keyword evidence="3" id="KW-1133">Transmembrane helix</keyword>
<dbReference type="InterPro" id="IPR011701">
    <property type="entry name" value="MFS"/>
</dbReference>
<keyword evidence="5" id="KW-1185">Reference proteome</keyword>
<comment type="similarity">
    <text evidence="2">Belongs to the major facilitator superfamily. Monocarboxylate porter (TC 2.A.1.13) family.</text>
</comment>
<dbReference type="EMBL" id="LMYN01000032">
    <property type="protein sequence ID" value="KSA02227.1"/>
    <property type="molecule type" value="Genomic_DNA"/>
</dbReference>
<dbReference type="PANTHER" id="PTHR11360">
    <property type="entry name" value="MONOCARBOXYLATE TRANSPORTER"/>
    <property type="match status" value="1"/>
</dbReference>
<feature type="transmembrane region" description="Helical" evidence="3">
    <location>
        <begin position="288"/>
        <end position="310"/>
    </location>
</feature>
<feature type="transmembrane region" description="Helical" evidence="3">
    <location>
        <begin position="322"/>
        <end position="341"/>
    </location>
</feature>
<evidence type="ECO:0000256" key="1">
    <source>
        <dbReference type="ARBA" id="ARBA00004141"/>
    </source>
</evidence>
<evidence type="ECO:0000313" key="5">
    <source>
        <dbReference type="Proteomes" id="UP000054251"/>
    </source>
</evidence>
<dbReference type="InterPro" id="IPR036259">
    <property type="entry name" value="MFS_trans_sf"/>
</dbReference>
<keyword evidence="3" id="KW-0812">Transmembrane</keyword>
<dbReference type="GO" id="GO:0016020">
    <property type="term" value="C:membrane"/>
    <property type="evidence" value="ECO:0007669"/>
    <property type="project" value="UniProtKB-SubCell"/>
</dbReference>
<organism evidence="4 5">
    <name type="scientific">Debaryomyces fabryi</name>
    <dbReference type="NCBI Taxonomy" id="58627"/>
    <lineage>
        <taxon>Eukaryota</taxon>
        <taxon>Fungi</taxon>
        <taxon>Dikarya</taxon>
        <taxon>Ascomycota</taxon>
        <taxon>Saccharomycotina</taxon>
        <taxon>Pichiomycetes</taxon>
        <taxon>Debaryomycetaceae</taxon>
        <taxon>Debaryomyces</taxon>
    </lineage>
</organism>
<reference evidence="4 5" key="1">
    <citation type="submission" date="2015-11" db="EMBL/GenBank/DDBJ databases">
        <title>The genome of Debaryomyces fabryi.</title>
        <authorList>
            <person name="Tafer H."/>
            <person name="Lopandic K."/>
        </authorList>
    </citation>
    <scope>NUCLEOTIDE SEQUENCE [LARGE SCALE GENOMIC DNA]</scope>
    <source>
        <strain evidence="4 5">CBS 789</strain>
    </source>
</reference>
<dbReference type="AlphaFoldDB" id="A0A0V1Q189"/>
<feature type="transmembrane region" description="Helical" evidence="3">
    <location>
        <begin position="223"/>
        <end position="243"/>
    </location>
</feature>
<feature type="transmembrane region" description="Helical" evidence="3">
    <location>
        <begin position="378"/>
        <end position="401"/>
    </location>
</feature>